<dbReference type="eggNOG" id="COG1253">
    <property type="taxonomic scope" value="Bacteria"/>
</dbReference>
<dbReference type="CDD" id="cd04590">
    <property type="entry name" value="CBS_pair_CorC_HlyC_assoc"/>
    <property type="match status" value="1"/>
</dbReference>
<dbReference type="STRING" id="502025.Hoch_2560"/>
<dbReference type="InterPro" id="IPR044751">
    <property type="entry name" value="Ion_transp-like_CBS"/>
</dbReference>
<accession>D0LKP6</accession>
<evidence type="ECO:0000256" key="3">
    <source>
        <dbReference type="ARBA" id="ARBA00022475"/>
    </source>
</evidence>
<dbReference type="SUPFAM" id="SSF54631">
    <property type="entry name" value="CBS-domain pair"/>
    <property type="match status" value="1"/>
</dbReference>
<dbReference type="InterPro" id="IPR016169">
    <property type="entry name" value="FAD-bd_PCMH_sub2"/>
</dbReference>
<feature type="transmembrane region" description="Helical" evidence="11">
    <location>
        <begin position="93"/>
        <end position="114"/>
    </location>
</feature>
<dbReference type="Pfam" id="PF01595">
    <property type="entry name" value="CNNM"/>
    <property type="match status" value="1"/>
</dbReference>
<evidence type="ECO:0000259" key="13">
    <source>
        <dbReference type="PROSITE" id="PS51846"/>
    </source>
</evidence>
<dbReference type="Pfam" id="PF00571">
    <property type="entry name" value="CBS"/>
    <property type="match status" value="2"/>
</dbReference>
<keyword evidence="6 10" id="KW-1133">Transmembrane helix</keyword>
<evidence type="ECO:0000256" key="1">
    <source>
        <dbReference type="ARBA" id="ARBA00004651"/>
    </source>
</evidence>
<feature type="transmembrane region" description="Helical" evidence="11">
    <location>
        <begin position="59"/>
        <end position="87"/>
    </location>
</feature>
<evidence type="ECO:0008006" key="16">
    <source>
        <dbReference type="Google" id="ProtNLM"/>
    </source>
</evidence>
<keyword evidence="4 10" id="KW-0812">Transmembrane</keyword>
<dbReference type="Gene3D" id="3.10.580.10">
    <property type="entry name" value="CBS-domain"/>
    <property type="match status" value="1"/>
</dbReference>
<reference evidence="14 15" key="1">
    <citation type="journal article" date="2010" name="Stand. Genomic Sci.">
        <title>Complete genome sequence of Haliangium ochraceum type strain (SMP-2).</title>
        <authorList>
            <consortium name="US DOE Joint Genome Institute (JGI-PGF)"/>
            <person name="Ivanova N."/>
            <person name="Daum C."/>
            <person name="Lang E."/>
            <person name="Abt B."/>
            <person name="Kopitz M."/>
            <person name="Saunders E."/>
            <person name="Lapidus A."/>
            <person name="Lucas S."/>
            <person name="Glavina Del Rio T."/>
            <person name="Nolan M."/>
            <person name="Tice H."/>
            <person name="Copeland A."/>
            <person name="Cheng J.F."/>
            <person name="Chen F."/>
            <person name="Bruce D."/>
            <person name="Goodwin L."/>
            <person name="Pitluck S."/>
            <person name="Mavromatis K."/>
            <person name="Pati A."/>
            <person name="Mikhailova N."/>
            <person name="Chen A."/>
            <person name="Palaniappan K."/>
            <person name="Land M."/>
            <person name="Hauser L."/>
            <person name="Chang Y.J."/>
            <person name="Jeffries C.D."/>
            <person name="Detter J.C."/>
            <person name="Brettin T."/>
            <person name="Rohde M."/>
            <person name="Goker M."/>
            <person name="Bristow J."/>
            <person name="Markowitz V."/>
            <person name="Eisen J.A."/>
            <person name="Hugenholtz P."/>
            <person name="Kyrpides N.C."/>
            <person name="Klenk H.P."/>
        </authorList>
    </citation>
    <scope>NUCLEOTIDE SEQUENCE [LARGE SCALE GENOMIC DNA]</scope>
    <source>
        <strain evidence="15">DSM 14365 / CIP 107738 / JCM 11303 / AJ 13395 / SMP-2</strain>
    </source>
</reference>
<evidence type="ECO:0000256" key="7">
    <source>
        <dbReference type="ARBA" id="ARBA00023122"/>
    </source>
</evidence>
<evidence type="ECO:0000256" key="9">
    <source>
        <dbReference type="PROSITE-ProRule" id="PRU00703"/>
    </source>
</evidence>
<dbReference type="PROSITE" id="PS51846">
    <property type="entry name" value="CNNM"/>
    <property type="match status" value="1"/>
</dbReference>
<sequence>MISLGTAMLVGALCVTVEAFFSGSEIAMVSADRLKLRQRASSGDSGAVLAERLLARPQVLLATTLMGTNLATVTFSVTVALALIFSAAEQSELLAVLLVTPMTLLFGEVIPKTLFQQHADRIVPRIIYPLHIASLILRPGVWVLSSFASTMTRVLGTPAERALITRDELAMIIEAEPREGASEITQEERQMIANVLELSQAGAVDVMVPLSEVTALPESTPLADAALEVADKQHSRMPVYEGRVDNVIGVVHVFDLLQASTESAAGTRTVAEVARPATFVPETMPAGDLLVELQKTGRHMAIVVDEYGGAVGIVTVEDLLEEVVGEIDDEHDRPPALIRPERPGVWWVAARTPVERLNEELSLSLPESEDYETVAGLLLDHFKRIPEQGESMVIEQVTIRVLEASERAVEAVQILRRRRR</sequence>
<dbReference type="InterPro" id="IPR036318">
    <property type="entry name" value="FAD-bd_PCMH-like_sf"/>
</dbReference>
<dbReference type="InterPro" id="IPR005170">
    <property type="entry name" value="Transptr-assoc_dom"/>
</dbReference>
<name>D0LKP6_HALO1</name>
<evidence type="ECO:0000256" key="6">
    <source>
        <dbReference type="ARBA" id="ARBA00022989"/>
    </source>
</evidence>
<dbReference type="InterPro" id="IPR046342">
    <property type="entry name" value="CBS_dom_sf"/>
</dbReference>
<dbReference type="HOGENOM" id="CLU_015237_4_1_7"/>
<dbReference type="EMBL" id="CP001804">
    <property type="protein sequence ID" value="ACY15094.1"/>
    <property type="molecule type" value="Genomic_DNA"/>
</dbReference>
<feature type="domain" description="CBS" evidence="12">
    <location>
        <begin position="273"/>
        <end position="330"/>
    </location>
</feature>
<keyword evidence="7 9" id="KW-0129">CBS domain</keyword>
<evidence type="ECO:0000259" key="12">
    <source>
        <dbReference type="PROSITE" id="PS51371"/>
    </source>
</evidence>
<keyword evidence="3" id="KW-1003">Cell membrane</keyword>
<dbReference type="AlphaFoldDB" id="D0LKP6"/>
<evidence type="ECO:0000256" key="5">
    <source>
        <dbReference type="ARBA" id="ARBA00022737"/>
    </source>
</evidence>
<dbReference type="OrthoDB" id="9798188at2"/>
<dbReference type="Gene3D" id="3.30.465.10">
    <property type="match status" value="1"/>
</dbReference>
<feature type="domain" description="CBS" evidence="12">
    <location>
        <begin position="207"/>
        <end position="266"/>
    </location>
</feature>
<protein>
    <recommendedName>
        <fullName evidence="16">CBS domain containing protein</fullName>
    </recommendedName>
</protein>
<organism evidence="14 15">
    <name type="scientific">Haliangium ochraceum (strain DSM 14365 / JCM 11303 / SMP-2)</name>
    <dbReference type="NCBI Taxonomy" id="502025"/>
    <lineage>
        <taxon>Bacteria</taxon>
        <taxon>Pseudomonadati</taxon>
        <taxon>Myxococcota</taxon>
        <taxon>Polyangia</taxon>
        <taxon>Haliangiales</taxon>
        <taxon>Kofleriaceae</taxon>
        <taxon>Haliangium</taxon>
    </lineage>
</organism>
<dbReference type="SUPFAM" id="SSF56176">
    <property type="entry name" value="FAD-binding/transporter-associated domain-like"/>
    <property type="match status" value="1"/>
</dbReference>
<evidence type="ECO:0000313" key="14">
    <source>
        <dbReference type="EMBL" id="ACY15094.1"/>
    </source>
</evidence>
<dbReference type="GO" id="GO:0005886">
    <property type="term" value="C:plasma membrane"/>
    <property type="evidence" value="ECO:0007669"/>
    <property type="project" value="UniProtKB-SubCell"/>
</dbReference>
<dbReference type="Pfam" id="PF03471">
    <property type="entry name" value="CorC_HlyC"/>
    <property type="match status" value="1"/>
</dbReference>
<keyword evidence="8 10" id="KW-0472">Membrane</keyword>
<keyword evidence="15" id="KW-1185">Reference proteome</keyword>
<dbReference type="Proteomes" id="UP000001880">
    <property type="component" value="Chromosome"/>
</dbReference>
<evidence type="ECO:0000256" key="2">
    <source>
        <dbReference type="ARBA" id="ARBA00006337"/>
    </source>
</evidence>
<feature type="transmembrane region" description="Helical" evidence="11">
    <location>
        <begin position="126"/>
        <end position="145"/>
    </location>
</feature>
<dbReference type="PROSITE" id="PS51371">
    <property type="entry name" value="CBS"/>
    <property type="match status" value="2"/>
</dbReference>
<feature type="domain" description="CNNM transmembrane" evidence="13">
    <location>
        <begin position="1"/>
        <end position="188"/>
    </location>
</feature>
<evidence type="ECO:0000313" key="15">
    <source>
        <dbReference type="Proteomes" id="UP000001880"/>
    </source>
</evidence>
<feature type="transmembrane region" description="Helical" evidence="11">
    <location>
        <begin position="6"/>
        <end position="29"/>
    </location>
</feature>
<evidence type="ECO:0000256" key="8">
    <source>
        <dbReference type="ARBA" id="ARBA00023136"/>
    </source>
</evidence>
<comment type="subcellular location">
    <subcellularLocation>
        <location evidence="1">Cell membrane</location>
        <topology evidence="1">Multi-pass membrane protein</topology>
    </subcellularLocation>
</comment>
<gene>
    <name evidence="14" type="ordered locus">Hoch_2560</name>
</gene>
<evidence type="ECO:0000256" key="11">
    <source>
        <dbReference type="SAM" id="Phobius"/>
    </source>
</evidence>
<dbReference type="SMART" id="SM01091">
    <property type="entry name" value="CorC_HlyC"/>
    <property type="match status" value="1"/>
</dbReference>
<dbReference type="PANTHER" id="PTHR22777:SF32">
    <property type="entry name" value="UPF0053 INNER MEMBRANE PROTEIN YFJD"/>
    <property type="match status" value="1"/>
</dbReference>
<keyword evidence="5" id="KW-0677">Repeat</keyword>
<dbReference type="FunFam" id="3.10.580.10:FF:000002">
    <property type="entry name" value="Magnesium/cobalt efflux protein CorC"/>
    <property type="match status" value="1"/>
</dbReference>
<evidence type="ECO:0000256" key="10">
    <source>
        <dbReference type="PROSITE-ProRule" id="PRU01193"/>
    </source>
</evidence>
<dbReference type="SMART" id="SM00116">
    <property type="entry name" value="CBS"/>
    <property type="match status" value="2"/>
</dbReference>
<comment type="similarity">
    <text evidence="2">Belongs to the UPF0053 family.</text>
</comment>
<dbReference type="KEGG" id="hoh:Hoch_2560"/>
<dbReference type="PANTHER" id="PTHR22777">
    <property type="entry name" value="HEMOLYSIN-RELATED"/>
    <property type="match status" value="1"/>
</dbReference>
<dbReference type="GO" id="GO:0050660">
    <property type="term" value="F:flavin adenine dinucleotide binding"/>
    <property type="evidence" value="ECO:0007669"/>
    <property type="project" value="InterPro"/>
</dbReference>
<evidence type="ECO:0000256" key="4">
    <source>
        <dbReference type="ARBA" id="ARBA00022692"/>
    </source>
</evidence>
<dbReference type="InterPro" id="IPR000644">
    <property type="entry name" value="CBS_dom"/>
</dbReference>
<dbReference type="RefSeq" id="WP_012827702.1">
    <property type="nucleotide sequence ID" value="NC_013440.1"/>
</dbReference>
<proteinExistence type="inferred from homology"/>
<dbReference type="InterPro" id="IPR002550">
    <property type="entry name" value="CNNM"/>
</dbReference>